<evidence type="ECO:0000313" key="5">
    <source>
        <dbReference type="Proteomes" id="UP001595632"/>
    </source>
</evidence>
<dbReference type="RefSeq" id="WP_338052363.1">
    <property type="nucleotide sequence ID" value="NZ_JARGYD010000004.1"/>
</dbReference>
<keyword evidence="3 4" id="KW-0560">Oxidoreductase</keyword>
<name>A0ABV7GS55_9RHOB</name>
<dbReference type="Gene3D" id="3.20.20.70">
    <property type="entry name" value="Aldolase class I"/>
    <property type="match status" value="1"/>
</dbReference>
<dbReference type="PANTHER" id="PTHR32332:SF31">
    <property type="entry name" value="2-NITROPROPANE DIOXYGENASE FAMILY, PUTATIVE (AFU_ORTHOLOGUE AFUA_2G09850)-RELATED"/>
    <property type="match status" value="1"/>
</dbReference>
<organism evidence="4 5">
    <name type="scientific">Psychromarinibacter halotolerans</name>
    <dbReference type="NCBI Taxonomy" id="1775175"/>
    <lineage>
        <taxon>Bacteria</taxon>
        <taxon>Pseudomonadati</taxon>
        <taxon>Pseudomonadota</taxon>
        <taxon>Alphaproteobacteria</taxon>
        <taxon>Rhodobacterales</taxon>
        <taxon>Paracoccaceae</taxon>
        <taxon>Psychromarinibacter</taxon>
    </lineage>
</organism>
<dbReference type="EC" id="1.13.12.-" evidence="4"/>
<evidence type="ECO:0000313" key="4">
    <source>
        <dbReference type="EMBL" id="MFC3143166.1"/>
    </source>
</evidence>
<dbReference type="CDD" id="cd04730">
    <property type="entry name" value="NPD_like"/>
    <property type="match status" value="1"/>
</dbReference>
<proteinExistence type="predicted"/>
<protein>
    <submittedName>
        <fullName evidence="4">NAD(P)H-dependent flavin oxidoreductase</fullName>
        <ecNumber evidence="4">1.13.12.-</ecNumber>
    </submittedName>
</protein>
<dbReference type="GO" id="GO:0016491">
    <property type="term" value="F:oxidoreductase activity"/>
    <property type="evidence" value="ECO:0007669"/>
    <property type="project" value="UniProtKB-KW"/>
</dbReference>
<dbReference type="SUPFAM" id="SSF51412">
    <property type="entry name" value="Inosine monophosphate dehydrogenase (IMPDH)"/>
    <property type="match status" value="1"/>
</dbReference>
<keyword evidence="2" id="KW-0288">FMN</keyword>
<dbReference type="Proteomes" id="UP001595632">
    <property type="component" value="Unassembled WGS sequence"/>
</dbReference>
<evidence type="ECO:0000256" key="3">
    <source>
        <dbReference type="ARBA" id="ARBA00023002"/>
    </source>
</evidence>
<evidence type="ECO:0000256" key="1">
    <source>
        <dbReference type="ARBA" id="ARBA00022630"/>
    </source>
</evidence>
<reference evidence="5" key="1">
    <citation type="journal article" date="2019" name="Int. J. Syst. Evol. Microbiol.">
        <title>The Global Catalogue of Microorganisms (GCM) 10K type strain sequencing project: providing services to taxonomists for standard genome sequencing and annotation.</title>
        <authorList>
            <consortium name="The Broad Institute Genomics Platform"/>
            <consortium name="The Broad Institute Genome Sequencing Center for Infectious Disease"/>
            <person name="Wu L."/>
            <person name="Ma J."/>
        </authorList>
    </citation>
    <scope>NUCLEOTIDE SEQUENCE [LARGE SCALE GENOMIC DNA]</scope>
    <source>
        <strain evidence="5">KCTC 52366</strain>
    </source>
</reference>
<comment type="caution">
    <text evidence="4">The sequence shown here is derived from an EMBL/GenBank/DDBJ whole genome shotgun (WGS) entry which is preliminary data.</text>
</comment>
<gene>
    <name evidence="4" type="ORF">ACFOGP_10625</name>
</gene>
<sequence>MIETRLTRRFGLETPIVLAPMAKVAGGRLAAAVAGAGGMGLIGGSYCDAAWIDDQFAKAGNATVGCGFITWALSDALKTAPDLLDRVLDRSPTAVFLSFGDPMPFADKIHAAGVPMIVQVQTLRDARRAAEAGAEVIVAQGAEAGGHGEKRATMTLVPEIADWLAKNAPDTLLLAAGGIADGRGLAAALMLGADGVVVGSRLWATREALVHPSMLAAAVEATGDDTIRTSVMDVARRLPWPGRYSCRVLKNPFTDRWHDDLDGLVAAADTVAPQWVAAWEAGDVSVANTFVGEATGMIGSVQPAADIVAAMTREAETLLGGGWRRD</sequence>
<keyword evidence="5" id="KW-1185">Reference proteome</keyword>
<dbReference type="InterPro" id="IPR004136">
    <property type="entry name" value="NMO"/>
</dbReference>
<dbReference type="Pfam" id="PF03060">
    <property type="entry name" value="NMO"/>
    <property type="match status" value="1"/>
</dbReference>
<dbReference type="EMBL" id="JBHRTB010000010">
    <property type="protein sequence ID" value="MFC3143166.1"/>
    <property type="molecule type" value="Genomic_DNA"/>
</dbReference>
<dbReference type="InterPro" id="IPR013785">
    <property type="entry name" value="Aldolase_TIM"/>
</dbReference>
<keyword evidence="1" id="KW-0285">Flavoprotein</keyword>
<dbReference type="PANTHER" id="PTHR32332">
    <property type="entry name" value="2-NITROPROPANE DIOXYGENASE"/>
    <property type="match status" value="1"/>
</dbReference>
<accession>A0ABV7GS55</accession>
<evidence type="ECO:0000256" key="2">
    <source>
        <dbReference type="ARBA" id="ARBA00022643"/>
    </source>
</evidence>